<feature type="transmembrane region" description="Helical" evidence="2">
    <location>
        <begin position="90"/>
        <end position="109"/>
    </location>
</feature>
<gene>
    <name evidence="3" type="ORF">GCM10008942_09250</name>
</gene>
<evidence type="ECO:0000256" key="1">
    <source>
        <dbReference type="ARBA" id="ARBA00022748"/>
    </source>
</evidence>
<protein>
    <recommendedName>
        <fullName evidence="5">C-type cytochrome biogenesis protein CcmI</fullName>
    </recommendedName>
</protein>
<proteinExistence type="predicted"/>
<evidence type="ECO:0008006" key="5">
    <source>
        <dbReference type="Google" id="ProtNLM"/>
    </source>
</evidence>
<keyword evidence="1" id="KW-0201">Cytochrome c-type biogenesis</keyword>
<comment type="caution">
    <text evidence="3">The sequence shown here is derived from an EMBL/GenBank/DDBJ whole genome shotgun (WGS) entry which is preliminary data.</text>
</comment>
<organism evidence="3 4">
    <name type="scientific">Rhizomicrobium electricum</name>
    <dbReference type="NCBI Taxonomy" id="480070"/>
    <lineage>
        <taxon>Bacteria</taxon>
        <taxon>Pseudomonadati</taxon>
        <taxon>Pseudomonadota</taxon>
        <taxon>Alphaproteobacteria</taxon>
        <taxon>Micropepsales</taxon>
        <taxon>Micropepsaceae</taxon>
        <taxon>Rhizomicrobium</taxon>
    </lineage>
</organism>
<dbReference type="NCBIfam" id="TIGR03142">
    <property type="entry name" value="cytochro_ccmI"/>
    <property type="match status" value="1"/>
</dbReference>
<sequence>MLGLAFALVTLATLAVLLWPMLRVPAPLGTRTDYDLGVYRAQLAELDADAARGLIAPDAAAAARTEIQRRMLATAPSPAPADDRTARKTAAIVIAVTLPLAAVLLYMAYGHPRLPGAPYAERLKHEPAVILADAGAKMETQLAAKPSIAGYRRLSEFYLRTNDVAHAATAQKRAMELGADTAADWADLGEISVLAAQGAVGPDALTSFAQALKREPREPRARFYVGLAEAEIGHARRAVAIWRDLERDSKADAPWLPVLRGQIEAVSKAGKFDPTTVPPEAPSVATLDQAIAAMANAMSGPAK</sequence>
<name>A0ABN1EBI3_9PROT</name>
<keyword evidence="2" id="KW-0472">Membrane</keyword>
<dbReference type="Proteomes" id="UP001499951">
    <property type="component" value="Unassembled WGS sequence"/>
</dbReference>
<accession>A0ABN1EBI3</accession>
<dbReference type="InterPro" id="IPR011990">
    <property type="entry name" value="TPR-like_helical_dom_sf"/>
</dbReference>
<dbReference type="InterPro" id="IPR017560">
    <property type="entry name" value="Cyt_c_biogenesis_CcmI"/>
</dbReference>
<dbReference type="Gene3D" id="1.25.40.10">
    <property type="entry name" value="Tetratricopeptide repeat domain"/>
    <property type="match status" value="1"/>
</dbReference>
<dbReference type="RefSeq" id="WP_166932482.1">
    <property type="nucleotide sequence ID" value="NZ_BAAADD010000002.1"/>
</dbReference>
<evidence type="ECO:0000256" key="2">
    <source>
        <dbReference type="SAM" id="Phobius"/>
    </source>
</evidence>
<reference evidence="3 4" key="1">
    <citation type="journal article" date="2019" name="Int. J. Syst. Evol. Microbiol.">
        <title>The Global Catalogue of Microorganisms (GCM) 10K type strain sequencing project: providing services to taxonomists for standard genome sequencing and annotation.</title>
        <authorList>
            <consortium name="The Broad Institute Genomics Platform"/>
            <consortium name="The Broad Institute Genome Sequencing Center for Infectious Disease"/>
            <person name="Wu L."/>
            <person name="Ma J."/>
        </authorList>
    </citation>
    <scope>NUCLEOTIDE SEQUENCE [LARGE SCALE GENOMIC DNA]</scope>
    <source>
        <strain evidence="3 4">JCM 15089</strain>
    </source>
</reference>
<dbReference type="EMBL" id="BAAADD010000002">
    <property type="protein sequence ID" value="GAA0562963.1"/>
    <property type="molecule type" value="Genomic_DNA"/>
</dbReference>
<keyword evidence="2" id="KW-0812">Transmembrane</keyword>
<evidence type="ECO:0000313" key="3">
    <source>
        <dbReference type="EMBL" id="GAA0562963.1"/>
    </source>
</evidence>
<keyword evidence="2" id="KW-1133">Transmembrane helix</keyword>
<evidence type="ECO:0000313" key="4">
    <source>
        <dbReference type="Proteomes" id="UP001499951"/>
    </source>
</evidence>
<dbReference type="SUPFAM" id="SSF48452">
    <property type="entry name" value="TPR-like"/>
    <property type="match status" value="1"/>
</dbReference>
<keyword evidence="4" id="KW-1185">Reference proteome</keyword>